<feature type="transmembrane region" description="Helical" evidence="7">
    <location>
        <begin position="161"/>
        <end position="180"/>
    </location>
</feature>
<comment type="caution">
    <text evidence="9">The sequence shown here is derived from an EMBL/GenBank/DDBJ whole genome shotgun (WGS) entry which is preliminary data.</text>
</comment>
<dbReference type="PANTHER" id="PTHR23517">
    <property type="entry name" value="RESISTANCE PROTEIN MDTM, PUTATIVE-RELATED-RELATED"/>
    <property type="match status" value="1"/>
</dbReference>
<feature type="transmembrane region" description="Helical" evidence="7">
    <location>
        <begin position="201"/>
        <end position="227"/>
    </location>
</feature>
<evidence type="ECO:0000256" key="4">
    <source>
        <dbReference type="ARBA" id="ARBA00022692"/>
    </source>
</evidence>
<evidence type="ECO:0000256" key="3">
    <source>
        <dbReference type="ARBA" id="ARBA00022475"/>
    </source>
</evidence>
<evidence type="ECO:0000256" key="1">
    <source>
        <dbReference type="ARBA" id="ARBA00004651"/>
    </source>
</evidence>
<feature type="non-terminal residue" evidence="9">
    <location>
        <position position="280"/>
    </location>
</feature>
<feature type="transmembrane region" description="Helical" evidence="7">
    <location>
        <begin position="131"/>
        <end position="155"/>
    </location>
</feature>
<organism evidence="9 10">
    <name type="scientific">Paenibacillus sepulcri</name>
    <dbReference type="NCBI Taxonomy" id="359917"/>
    <lineage>
        <taxon>Bacteria</taxon>
        <taxon>Bacillati</taxon>
        <taxon>Bacillota</taxon>
        <taxon>Bacilli</taxon>
        <taxon>Bacillales</taxon>
        <taxon>Paenibacillaceae</taxon>
        <taxon>Paenibacillus</taxon>
    </lineage>
</organism>
<dbReference type="InterPro" id="IPR036259">
    <property type="entry name" value="MFS_trans_sf"/>
</dbReference>
<comment type="subcellular location">
    <subcellularLocation>
        <location evidence="1">Cell membrane</location>
        <topology evidence="1">Multi-pass membrane protein</topology>
    </subcellularLocation>
</comment>
<keyword evidence="10" id="KW-1185">Reference proteome</keyword>
<feature type="transmembrane region" description="Helical" evidence="7">
    <location>
        <begin position="6"/>
        <end position="24"/>
    </location>
</feature>
<evidence type="ECO:0000256" key="5">
    <source>
        <dbReference type="ARBA" id="ARBA00022989"/>
    </source>
</evidence>
<keyword evidence="4 7" id="KW-0812">Transmembrane</keyword>
<dbReference type="EMBL" id="JAHZIK010002387">
    <property type="protein sequence ID" value="MBW7460684.1"/>
    <property type="molecule type" value="Genomic_DNA"/>
</dbReference>
<keyword evidence="3" id="KW-1003">Cell membrane</keyword>
<proteinExistence type="predicted"/>
<dbReference type="InterPro" id="IPR011701">
    <property type="entry name" value="MFS"/>
</dbReference>
<evidence type="ECO:0000256" key="7">
    <source>
        <dbReference type="SAM" id="Phobius"/>
    </source>
</evidence>
<keyword evidence="5 7" id="KW-1133">Transmembrane helix</keyword>
<sequence>GMIGLVLFGQVINGIGGLLSWGALQTAASLSVSKSADRKRSNQVLSNFTFVNSLAQLAGPSLGGFLSDWGGYPTIFIVFTSINAVALLLTVLLPNTSRPKQVEADGSSNWKRALLQSYGSGYGLMKRNKTFSVAIVLNGIMFMLVDLRTTFFPLYLDKLGLTHSAIGAILSVSALSTLLIRPVTGYVINRLGQYRIMMSSMVVGGLCLVLLAFEPGIGLLSVVMFLWGASTGINQPMALIMVSHAVEPKEQGMGMTIRTMSNRVVQLTNPLFFGAVTTVF</sequence>
<feature type="non-terminal residue" evidence="9">
    <location>
        <position position="1"/>
    </location>
</feature>
<dbReference type="InterPro" id="IPR050171">
    <property type="entry name" value="MFS_Transporters"/>
</dbReference>
<feature type="transmembrane region" description="Helical" evidence="7">
    <location>
        <begin position="72"/>
        <end position="93"/>
    </location>
</feature>
<evidence type="ECO:0000259" key="8">
    <source>
        <dbReference type="PROSITE" id="PS50850"/>
    </source>
</evidence>
<reference evidence="9 10" key="1">
    <citation type="submission" date="2021-07" db="EMBL/GenBank/DDBJ databases">
        <title>Paenibacillus radiodurans sp. nov., isolated from the southeastern edge of Tengger Desert.</title>
        <authorList>
            <person name="Zhang G."/>
        </authorList>
    </citation>
    <scope>NUCLEOTIDE SEQUENCE [LARGE SCALE GENOMIC DNA]</scope>
    <source>
        <strain evidence="9 10">CCM 7311</strain>
    </source>
</reference>
<protein>
    <submittedName>
        <fullName evidence="9">MFS transporter</fullName>
    </submittedName>
</protein>
<name>A0ABS7CIB2_9BACL</name>
<feature type="domain" description="Major facilitator superfamily (MFS) profile" evidence="8">
    <location>
        <begin position="1"/>
        <end position="280"/>
    </location>
</feature>
<accession>A0ABS7CIB2</accession>
<dbReference type="Proteomes" id="UP001519887">
    <property type="component" value="Unassembled WGS sequence"/>
</dbReference>
<dbReference type="InterPro" id="IPR020846">
    <property type="entry name" value="MFS_dom"/>
</dbReference>
<dbReference type="Pfam" id="PF07690">
    <property type="entry name" value="MFS_1"/>
    <property type="match status" value="1"/>
</dbReference>
<evidence type="ECO:0000313" key="10">
    <source>
        <dbReference type="Proteomes" id="UP001519887"/>
    </source>
</evidence>
<dbReference type="SUPFAM" id="SSF103473">
    <property type="entry name" value="MFS general substrate transporter"/>
    <property type="match status" value="1"/>
</dbReference>
<evidence type="ECO:0000256" key="6">
    <source>
        <dbReference type="ARBA" id="ARBA00023136"/>
    </source>
</evidence>
<dbReference type="PROSITE" id="PS50850">
    <property type="entry name" value="MFS"/>
    <property type="match status" value="1"/>
</dbReference>
<evidence type="ECO:0000313" key="9">
    <source>
        <dbReference type="EMBL" id="MBW7460684.1"/>
    </source>
</evidence>
<feature type="transmembrane region" description="Helical" evidence="7">
    <location>
        <begin position="44"/>
        <end position="66"/>
    </location>
</feature>
<dbReference type="PANTHER" id="PTHR23517:SF13">
    <property type="entry name" value="MAJOR FACILITATOR SUPERFAMILY MFS_1"/>
    <property type="match status" value="1"/>
</dbReference>
<evidence type="ECO:0000256" key="2">
    <source>
        <dbReference type="ARBA" id="ARBA00022448"/>
    </source>
</evidence>
<keyword evidence="2" id="KW-0813">Transport</keyword>
<dbReference type="Gene3D" id="1.20.1250.20">
    <property type="entry name" value="MFS general substrate transporter like domains"/>
    <property type="match status" value="1"/>
</dbReference>
<keyword evidence="6 7" id="KW-0472">Membrane</keyword>
<gene>
    <name evidence="9" type="ORF">K0U00_42130</name>
</gene>